<dbReference type="KEGG" id="rci:RCIX1948"/>
<dbReference type="InterPro" id="IPR007152">
    <property type="entry name" value="DUF354"/>
</dbReference>
<dbReference type="OrthoDB" id="185087at2157"/>
<dbReference type="RefSeq" id="WP_012035459.1">
    <property type="nucleotide sequence ID" value="NC_009464.1"/>
</dbReference>
<accession>Q0W3D0</accession>
<dbReference type="SUPFAM" id="SSF53756">
    <property type="entry name" value="UDP-Glycosyltransferase/glycogen phosphorylase"/>
    <property type="match status" value="1"/>
</dbReference>
<dbReference type="Pfam" id="PF13439">
    <property type="entry name" value="Glyco_transf_4"/>
    <property type="match status" value="1"/>
</dbReference>
<dbReference type="PIRSF" id="PIRSF005357">
    <property type="entry name" value="UCP005357"/>
    <property type="match status" value="1"/>
</dbReference>
<feature type="domain" description="Glycosyltransferase subfamily 4-like N-terminal" evidence="1">
    <location>
        <begin position="11"/>
        <end position="108"/>
    </location>
</feature>
<dbReference type="EMBL" id="AM114193">
    <property type="protein sequence ID" value="CAJ37113.1"/>
    <property type="molecule type" value="Genomic_DNA"/>
</dbReference>
<evidence type="ECO:0000313" key="3">
    <source>
        <dbReference type="Proteomes" id="UP000000663"/>
    </source>
</evidence>
<evidence type="ECO:0000313" key="2">
    <source>
        <dbReference type="EMBL" id="CAJ37113.1"/>
    </source>
</evidence>
<dbReference type="PANTHER" id="PTHR39662:SF1">
    <property type="entry name" value="DUF354 DOMAIN-CONTAINING PROTEIN"/>
    <property type="match status" value="1"/>
</dbReference>
<dbReference type="InterPro" id="IPR028098">
    <property type="entry name" value="Glyco_trans_4-like_N"/>
</dbReference>
<name>Q0W3D0_METAR</name>
<dbReference type="AlphaFoldDB" id="Q0W3D0"/>
<evidence type="ECO:0000259" key="1">
    <source>
        <dbReference type="Pfam" id="PF13439"/>
    </source>
</evidence>
<dbReference type="Gene3D" id="3.40.50.2000">
    <property type="entry name" value="Glycogen Phosphorylase B"/>
    <property type="match status" value="1"/>
</dbReference>
<dbReference type="eggNOG" id="arCOG01395">
    <property type="taxonomic scope" value="Archaea"/>
</dbReference>
<dbReference type="PATRIC" id="fig|351160.9.peg.1167"/>
<dbReference type="PANTHER" id="PTHR39662">
    <property type="entry name" value="DUF354 DOMAIN-CONTAINING PROTEIN-RELATED"/>
    <property type="match status" value="1"/>
</dbReference>
<dbReference type="STRING" id="351160.RCIX1948"/>
<keyword evidence="3" id="KW-1185">Reference proteome</keyword>
<proteinExistence type="predicted"/>
<reference evidence="2 3" key="1">
    <citation type="journal article" date="2006" name="Science">
        <title>Genome of rice cluster I archaea -- the key methane producers in the rice rhizosphere.</title>
        <authorList>
            <person name="Erkel C."/>
            <person name="Kube M."/>
            <person name="Reinhardt R."/>
            <person name="Liesack W."/>
        </authorList>
    </citation>
    <scope>NUCLEOTIDE SEQUENCE [LARGE SCALE GENOMIC DNA]</scope>
    <source>
        <strain evidence="3">DSM 22066 / NBRC 105507 / MRE50</strain>
    </source>
</reference>
<dbReference type="GeneID" id="5144891"/>
<sequence>MRIGVFINTAGQAHFFRNIVRQLEADGHEVAIVARNQGITCELLDELEIPYYPYSSTPDKSARITSFPWDILRAYRYLKEKRLDLIAGFGIYSTCAARMLRVPDITFCDDEPMIYPASYAVPFNFFRRFTGALVTPSSFRQALGKKQIRVSSYKELAYLHPNHFSPDRGVYQLLGLPEGSDYVLLRFNAFDAIHDVGITGFSGADKIGLVRELEKYAPVFISTYGEVPEEIRDRLLPVPKHRIHDVISFAKLVVTDTGTTTTEAAMLGTPAVRAMTFVKNDAGNWIELEKKYGLIYSYVEPGKAIEKAVELIQQPDLRERWKAKRERMLQDKIDMTSYMVWFIENYPESVTKVWHPATHHSYQPIVDAGTTP</sequence>
<dbReference type="Proteomes" id="UP000000663">
    <property type="component" value="Chromosome"/>
</dbReference>
<gene>
    <name evidence="2" type="ORF">RCIX1948</name>
</gene>
<organism evidence="2 3">
    <name type="scientific">Methanocella arvoryzae (strain DSM 22066 / NBRC 105507 / MRE50)</name>
    <dbReference type="NCBI Taxonomy" id="351160"/>
    <lineage>
        <taxon>Archaea</taxon>
        <taxon>Methanobacteriati</taxon>
        <taxon>Methanobacteriota</taxon>
        <taxon>Stenosarchaea group</taxon>
        <taxon>Methanomicrobia</taxon>
        <taxon>Methanocellales</taxon>
        <taxon>Methanocellaceae</taxon>
        <taxon>Methanocella</taxon>
    </lineage>
</organism>
<protein>
    <recommendedName>
        <fullName evidence="1">Glycosyltransferase subfamily 4-like N-terminal domain-containing protein</fullName>
    </recommendedName>
</protein>